<dbReference type="PANTHER" id="PTHR22166">
    <property type="entry name" value="ENDOPLASMIC RETICULUM JUNCTION FORMATION PROTEIN LUNAPARK"/>
    <property type="match status" value="1"/>
</dbReference>
<evidence type="ECO:0000259" key="4">
    <source>
        <dbReference type="Pfam" id="PF10058"/>
    </source>
</evidence>
<keyword evidence="2" id="KW-0812">Transmembrane</keyword>
<feature type="transmembrane region" description="Helical" evidence="2">
    <location>
        <begin position="68"/>
        <end position="85"/>
    </location>
</feature>
<keyword evidence="6" id="KW-1185">Reference proteome</keyword>
<dbReference type="Proteomes" id="UP001177023">
    <property type="component" value="Unassembled WGS sequence"/>
</dbReference>
<keyword evidence="2" id="KW-0479">Metal-binding</keyword>
<feature type="compositionally biased region" description="Polar residues" evidence="3">
    <location>
        <begin position="256"/>
        <end position="277"/>
    </location>
</feature>
<organism evidence="5 6">
    <name type="scientific">Mesorhabditis spiculigera</name>
    <dbReference type="NCBI Taxonomy" id="96644"/>
    <lineage>
        <taxon>Eukaryota</taxon>
        <taxon>Metazoa</taxon>
        <taxon>Ecdysozoa</taxon>
        <taxon>Nematoda</taxon>
        <taxon>Chromadorea</taxon>
        <taxon>Rhabditida</taxon>
        <taxon>Rhabditina</taxon>
        <taxon>Rhabditomorpha</taxon>
        <taxon>Rhabditoidea</taxon>
        <taxon>Rhabditidae</taxon>
        <taxon>Mesorhabditinae</taxon>
        <taxon>Mesorhabditis</taxon>
    </lineage>
</organism>
<dbReference type="InterPro" id="IPR040115">
    <property type="entry name" value="Lnp"/>
</dbReference>
<dbReference type="EMBL" id="CATQJA010002657">
    <property type="protein sequence ID" value="CAJ0579768.1"/>
    <property type="molecule type" value="Genomic_DNA"/>
</dbReference>
<protein>
    <recommendedName>
        <fullName evidence="2">Endoplasmic reticulum junction formation protein lunapark</fullName>
    </recommendedName>
</protein>
<dbReference type="GO" id="GO:0008270">
    <property type="term" value="F:zinc ion binding"/>
    <property type="evidence" value="ECO:0007669"/>
    <property type="project" value="UniProtKB-KW"/>
</dbReference>
<comment type="domain">
    <text evidence="2">The C4-type zinc finger motif is necessary both for its ER three-way tubular junction localization and formation.</text>
</comment>
<evidence type="ECO:0000313" key="5">
    <source>
        <dbReference type="EMBL" id="CAJ0579768.1"/>
    </source>
</evidence>
<dbReference type="GO" id="GO:0098826">
    <property type="term" value="C:endoplasmic reticulum tubular network membrane"/>
    <property type="evidence" value="ECO:0007669"/>
    <property type="project" value="UniProtKB-UniRule"/>
</dbReference>
<dbReference type="GO" id="GO:1903373">
    <property type="term" value="P:positive regulation of endoplasmic reticulum tubular network organization"/>
    <property type="evidence" value="ECO:0007669"/>
    <property type="project" value="UniProtKB-UniRule"/>
</dbReference>
<dbReference type="GO" id="GO:0071788">
    <property type="term" value="P:endoplasmic reticulum tubular network maintenance"/>
    <property type="evidence" value="ECO:0007669"/>
    <property type="project" value="UniProtKB-UniRule"/>
</dbReference>
<name>A0AA36G6D4_9BILA</name>
<feature type="region of interest" description="Disordered" evidence="3">
    <location>
        <begin position="254"/>
        <end position="326"/>
    </location>
</feature>
<feature type="compositionally biased region" description="Basic and acidic residues" evidence="3">
    <location>
        <begin position="292"/>
        <end position="313"/>
    </location>
</feature>
<comment type="function">
    <text evidence="2">Plays a role in determining ER morphology.</text>
</comment>
<comment type="subcellular location">
    <subcellularLocation>
        <location evidence="2">Endoplasmic reticulum membrane</location>
        <topology evidence="2">Multi-pass membrane protein</topology>
    </subcellularLocation>
</comment>
<feature type="transmembrane region" description="Helical" evidence="2">
    <location>
        <begin position="44"/>
        <end position="62"/>
    </location>
</feature>
<feature type="non-terminal residue" evidence="5">
    <location>
        <position position="1"/>
    </location>
</feature>
<dbReference type="AlphaFoldDB" id="A0AA36G6D4"/>
<dbReference type="PANTHER" id="PTHR22166:SF12">
    <property type="entry name" value="ENDOPLASMIC RETICULUM JUNCTION FORMATION PROTEIN LUNAPARK"/>
    <property type="match status" value="1"/>
</dbReference>
<feature type="domain" description="Lunapark zinc ribbon" evidence="4">
    <location>
        <begin position="200"/>
        <end position="249"/>
    </location>
</feature>
<dbReference type="InterPro" id="IPR019273">
    <property type="entry name" value="Lunapark_Znf"/>
</dbReference>
<proteinExistence type="inferred from homology"/>
<keyword evidence="2" id="KW-0862">Zinc</keyword>
<keyword evidence="2" id="KW-0472">Membrane</keyword>
<comment type="similarity">
    <text evidence="1 2">Belongs to the lunapark family.</text>
</comment>
<reference evidence="5" key="1">
    <citation type="submission" date="2023-06" db="EMBL/GenBank/DDBJ databases">
        <authorList>
            <person name="Delattre M."/>
        </authorList>
    </citation>
    <scope>NUCLEOTIDE SEQUENCE</scope>
    <source>
        <strain evidence="5">AF72</strain>
    </source>
</reference>
<gene>
    <name evidence="5" type="ORF">MSPICULIGERA_LOCUS17973</name>
</gene>
<accession>A0AA36G6D4</accession>
<evidence type="ECO:0000256" key="2">
    <source>
        <dbReference type="RuleBase" id="RU367073"/>
    </source>
</evidence>
<keyword evidence="2" id="KW-1133">Transmembrane helix</keyword>
<feature type="region of interest" description="Disordered" evidence="3">
    <location>
        <begin position="139"/>
        <end position="175"/>
    </location>
</feature>
<evidence type="ECO:0000313" key="6">
    <source>
        <dbReference type="Proteomes" id="UP001177023"/>
    </source>
</evidence>
<evidence type="ECO:0000256" key="1">
    <source>
        <dbReference type="ARBA" id="ARBA00009940"/>
    </source>
</evidence>
<feature type="compositionally biased region" description="Low complexity" evidence="3">
    <location>
        <begin position="142"/>
        <end position="152"/>
    </location>
</feature>
<comment type="caution">
    <text evidence="5">The sequence shown here is derived from an EMBL/GenBank/DDBJ whole genome shotgun (WGS) entry which is preliminary data.</text>
</comment>
<dbReference type="Pfam" id="PF10058">
    <property type="entry name" value="Zn_ribbon_10"/>
    <property type="match status" value="1"/>
</dbReference>
<evidence type="ECO:0000256" key="3">
    <source>
        <dbReference type="SAM" id="MobiDB-lite"/>
    </source>
</evidence>
<keyword evidence="2" id="KW-0256">Endoplasmic reticulum</keyword>
<sequence>MGNILRRRCPPEEQLETIACHVNFYKKTLEGLPGRRQTAHRQSLMLIVFLTTTTLAWLILHFPEKSRTLLSVFPAVIGLLLLWLLRKMVNSYYNYTVGKTQRALDWAMHKKDETLEEIRETKTFKVACELLEKYDDAEPHSAAKASKTTSTTDIRTEIPATTPQGVHRGASGRRVAVSTPIRRQAPLPIRPMVRQPPSIVERFIDYCLGEGPGTRNALICSLCHTHNGMALPSEFDYLAFRCFSCNHLNPARKLRPSQQSSAKPLQARPASTPSSLTILPGAREITSQAVDGDQRSSTDKTPELDELSSKSEELEPVVSTEEVSRA</sequence>
<keyword evidence="2" id="KW-0863">Zinc-finger</keyword>